<accession>A0A2D0IWB8</accession>
<dbReference type="PANTHER" id="PTHR42924">
    <property type="entry name" value="EXONUCLEASE"/>
    <property type="match status" value="1"/>
</dbReference>
<protein>
    <submittedName>
        <fullName evidence="2">Phosphatase</fullName>
    </submittedName>
</protein>
<organism evidence="2 3">
    <name type="scientific">Xenorhabdus budapestensis</name>
    <dbReference type="NCBI Taxonomy" id="290110"/>
    <lineage>
        <taxon>Bacteria</taxon>
        <taxon>Pseudomonadati</taxon>
        <taxon>Pseudomonadota</taxon>
        <taxon>Gammaproteobacteria</taxon>
        <taxon>Enterobacterales</taxon>
        <taxon>Morganellaceae</taxon>
        <taxon>Xenorhabdus</taxon>
    </lineage>
</organism>
<dbReference type="EMBL" id="NIBS01000015">
    <property type="protein sequence ID" value="PHM26220.1"/>
    <property type="molecule type" value="Genomic_DNA"/>
</dbReference>
<evidence type="ECO:0000259" key="1">
    <source>
        <dbReference type="SMART" id="SM00481"/>
    </source>
</evidence>
<feature type="domain" description="Polymerase/histidinol phosphatase N-terminal" evidence="1">
    <location>
        <begin position="4"/>
        <end position="72"/>
    </location>
</feature>
<dbReference type="SMART" id="SM00481">
    <property type="entry name" value="POLIIIAc"/>
    <property type="match status" value="1"/>
</dbReference>
<dbReference type="AlphaFoldDB" id="A0A2D0IWB8"/>
<dbReference type="CDD" id="cd07432">
    <property type="entry name" value="PHP_HisPPase"/>
    <property type="match status" value="1"/>
</dbReference>
<dbReference type="OrthoDB" id="9775360at2"/>
<dbReference type="InterPro" id="IPR052018">
    <property type="entry name" value="PHP_domain"/>
</dbReference>
<dbReference type="RefSeq" id="WP_099136501.1">
    <property type="nucleotide sequence ID" value="NZ_CAWNNJ010000057.1"/>
</dbReference>
<dbReference type="PANTHER" id="PTHR42924:SF3">
    <property type="entry name" value="POLYMERASE_HISTIDINOL PHOSPHATASE N-TERMINAL DOMAIN-CONTAINING PROTEIN"/>
    <property type="match status" value="1"/>
</dbReference>
<evidence type="ECO:0000313" key="2">
    <source>
        <dbReference type="EMBL" id="PHM26220.1"/>
    </source>
</evidence>
<sequence>MYRGLIHFHSCFSFDSILSIEKIVKFSLKNNLNFLVLTDHDTINGSLNLKDYVEKRNIDLEIIIAAEYKTEYGDVIALGIEHEITEMKFSSFIQQVKNQNGLLLFPHPYVGHKNIEEIAENADLIEIFNSRVDDSKNLKAKNLSTKHNKKTYYASDAHTYSCLRNAIVEFKRNGDFKSSLMSSRIVLIKKHKTTNIELIYSQFIKSIKKKNIKLFYNLLKSTIKQTISFKILKNI</sequence>
<dbReference type="GO" id="GO:0004534">
    <property type="term" value="F:5'-3' RNA exonuclease activity"/>
    <property type="evidence" value="ECO:0007669"/>
    <property type="project" value="TreeGrafter"/>
</dbReference>
<evidence type="ECO:0000313" key="3">
    <source>
        <dbReference type="Proteomes" id="UP000225833"/>
    </source>
</evidence>
<reference evidence="2 3" key="1">
    <citation type="journal article" date="2017" name="Nat. Microbiol.">
        <title>Natural product diversity associated with the nematode symbionts Photorhabdus and Xenorhabdus.</title>
        <authorList>
            <person name="Tobias N.J."/>
            <person name="Wolff H."/>
            <person name="Djahanschiri B."/>
            <person name="Grundmann F."/>
            <person name="Kronenwerth M."/>
            <person name="Shi Y.M."/>
            <person name="Simonyi S."/>
            <person name="Grun P."/>
            <person name="Shapiro-Ilan D."/>
            <person name="Pidot S.J."/>
            <person name="Stinear T.P."/>
            <person name="Ebersberger I."/>
            <person name="Bode H.B."/>
        </authorList>
    </citation>
    <scope>NUCLEOTIDE SEQUENCE [LARGE SCALE GENOMIC DNA]</scope>
    <source>
        <strain evidence="2 3">DSM 16342</strain>
    </source>
</reference>
<gene>
    <name evidence="2" type="ORF">Xbud_02688</name>
</gene>
<dbReference type="Gene3D" id="3.20.20.140">
    <property type="entry name" value="Metal-dependent hydrolases"/>
    <property type="match status" value="1"/>
</dbReference>
<dbReference type="SUPFAM" id="SSF89550">
    <property type="entry name" value="PHP domain-like"/>
    <property type="match status" value="1"/>
</dbReference>
<dbReference type="GO" id="GO:0035312">
    <property type="term" value="F:5'-3' DNA exonuclease activity"/>
    <property type="evidence" value="ECO:0007669"/>
    <property type="project" value="TreeGrafter"/>
</dbReference>
<comment type="caution">
    <text evidence="2">The sequence shown here is derived from an EMBL/GenBank/DDBJ whole genome shotgun (WGS) entry which is preliminary data.</text>
</comment>
<dbReference type="Pfam" id="PF02811">
    <property type="entry name" value="PHP"/>
    <property type="match status" value="1"/>
</dbReference>
<name>A0A2D0IWB8_XENBU</name>
<dbReference type="InterPro" id="IPR016195">
    <property type="entry name" value="Pol/histidinol_Pase-like"/>
</dbReference>
<dbReference type="InterPro" id="IPR003141">
    <property type="entry name" value="Pol/His_phosphatase_N"/>
</dbReference>
<dbReference type="Proteomes" id="UP000225833">
    <property type="component" value="Unassembled WGS sequence"/>
</dbReference>
<dbReference type="InterPro" id="IPR004013">
    <property type="entry name" value="PHP_dom"/>
</dbReference>
<proteinExistence type="predicted"/>